<name>A0A926EQ59_9FIRM</name>
<proteinExistence type="predicted"/>
<keyword evidence="1" id="KW-0472">Membrane</keyword>
<keyword evidence="1" id="KW-1133">Transmembrane helix</keyword>
<sequence length="82" mass="8404">MLILAGGIIIAVAWVAFDGGVRCCAGAFAKKRMDAAWSFFMISGAASFLLSIGVLVFSMAPALSLQLGYLAWGLEGAGDGVC</sequence>
<keyword evidence="3" id="KW-1185">Reference proteome</keyword>
<evidence type="ECO:0000256" key="1">
    <source>
        <dbReference type="SAM" id="Phobius"/>
    </source>
</evidence>
<dbReference type="EMBL" id="JACRTD010000006">
    <property type="protein sequence ID" value="MBC8585711.1"/>
    <property type="molecule type" value="Genomic_DNA"/>
</dbReference>
<organism evidence="2 3">
    <name type="scientific">Youxingia wuxianensis</name>
    <dbReference type="NCBI Taxonomy" id="2763678"/>
    <lineage>
        <taxon>Bacteria</taxon>
        <taxon>Bacillati</taxon>
        <taxon>Bacillota</taxon>
        <taxon>Clostridia</taxon>
        <taxon>Eubacteriales</taxon>
        <taxon>Oscillospiraceae</taxon>
        <taxon>Youxingia</taxon>
    </lineage>
</organism>
<accession>A0A926EQ59</accession>
<dbReference type="AlphaFoldDB" id="A0A926EQ59"/>
<feature type="transmembrane region" description="Helical" evidence="1">
    <location>
        <begin position="35"/>
        <end position="57"/>
    </location>
</feature>
<evidence type="ECO:0000313" key="2">
    <source>
        <dbReference type="EMBL" id="MBC8585711.1"/>
    </source>
</evidence>
<keyword evidence="1" id="KW-0812">Transmembrane</keyword>
<evidence type="ECO:0000313" key="3">
    <source>
        <dbReference type="Proteomes" id="UP000623678"/>
    </source>
</evidence>
<protein>
    <submittedName>
        <fullName evidence="2">Uncharacterized protein</fullName>
    </submittedName>
</protein>
<dbReference type="Proteomes" id="UP000623678">
    <property type="component" value="Unassembled WGS sequence"/>
</dbReference>
<gene>
    <name evidence="2" type="ORF">H8705_08955</name>
</gene>
<reference evidence="2" key="1">
    <citation type="submission" date="2020-08" db="EMBL/GenBank/DDBJ databases">
        <title>Genome public.</title>
        <authorList>
            <person name="Liu C."/>
            <person name="Sun Q."/>
        </authorList>
    </citation>
    <scope>NUCLEOTIDE SEQUENCE</scope>
    <source>
        <strain evidence="2">NSJ-64</strain>
    </source>
</reference>
<comment type="caution">
    <text evidence="2">The sequence shown here is derived from an EMBL/GenBank/DDBJ whole genome shotgun (WGS) entry which is preliminary data.</text>
</comment>